<dbReference type="EMBL" id="BAAAUW010000031">
    <property type="protein sequence ID" value="GAA3273645.1"/>
    <property type="molecule type" value="Genomic_DNA"/>
</dbReference>
<proteinExistence type="predicted"/>
<keyword evidence="1" id="KW-0175">Coiled coil</keyword>
<sequence length="447" mass="48088">MVETAGGGPQDGAAEVLDRPLPDGVRRKVVQIVADGFGGLTVAELPAQLRQYARFAPNRRAKFAGNAMAAALETDPLFRQRIGEKLRESQPELTGALDSGSPPPAADPLDVAAAAYVLRPPGWVKLVAAAGEEAQRADAERADEQTRAELERLRAELDRAREHTRSETERLRVELDAAKKETDSLHRKLRSALADVKRGEAALRKLRGEMEAVRAEGQAQVSAAESETRRLKARLGETEAALEAARRAAREGRSVEDMRVRLLLDTVLDAAQGLRRELALPPVSVRPAETVDAVEPGRMTPKDIAARALSEDDPAVLDQLLALPQAHLVVDGYNVTKTGYPQMPLEKQRLRLLGQLAQLAAQTGAEVTCVFDGAELAAPVLLAPPRGVRVLFSKPGVTADELIRQLVRAEPPGRPVIVVSTDREVADGVARAGARPVASAVLLKRLS</sequence>
<dbReference type="PANTHER" id="PTHR34547">
    <property type="entry name" value="YACP-LIKE NYN DOMAIN PROTEIN"/>
    <property type="match status" value="1"/>
</dbReference>
<reference evidence="3" key="1">
    <citation type="journal article" date="2019" name="Int. J. Syst. Evol. Microbiol.">
        <title>The Global Catalogue of Microorganisms (GCM) 10K type strain sequencing project: providing services to taxonomists for standard genome sequencing and annotation.</title>
        <authorList>
            <consortium name="The Broad Institute Genomics Platform"/>
            <consortium name="The Broad Institute Genome Sequencing Center for Infectious Disease"/>
            <person name="Wu L."/>
            <person name="Ma J."/>
        </authorList>
    </citation>
    <scope>NUCLEOTIDE SEQUENCE [LARGE SCALE GENOMIC DNA]</scope>
    <source>
        <strain evidence="3">JCM 9381</strain>
    </source>
</reference>
<comment type="caution">
    <text evidence="2">The sequence shown here is derived from an EMBL/GenBank/DDBJ whole genome shotgun (WGS) entry which is preliminary data.</text>
</comment>
<evidence type="ECO:0000313" key="3">
    <source>
        <dbReference type="Proteomes" id="UP001500728"/>
    </source>
</evidence>
<feature type="coiled-coil region" evidence="1">
    <location>
        <begin position="136"/>
        <end position="248"/>
    </location>
</feature>
<name>A0ABP6R2X0_9ACTN</name>
<gene>
    <name evidence="2" type="ORF">GCM10010469_52900</name>
</gene>
<protein>
    <submittedName>
        <fullName evidence="2">NYN domain-containing protein</fullName>
    </submittedName>
</protein>
<evidence type="ECO:0000256" key="1">
    <source>
        <dbReference type="SAM" id="Coils"/>
    </source>
</evidence>
<organism evidence="2 3">
    <name type="scientific">Streptomyces labedae</name>
    <dbReference type="NCBI Taxonomy" id="285569"/>
    <lineage>
        <taxon>Bacteria</taxon>
        <taxon>Bacillati</taxon>
        <taxon>Actinomycetota</taxon>
        <taxon>Actinomycetes</taxon>
        <taxon>Kitasatosporales</taxon>
        <taxon>Streptomycetaceae</taxon>
        <taxon>Streptomyces</taxon>
    </lineage>
</organism>
<dbReference type="RefSeq" id="WP_346153892.1">
    <property type="nucleotide sequence ID" value="NZ_BAAAUW010000031.1"/>
</dbReference>
<keyword evidence="3" id="KW-1185">Reference proteome</keyword>
<accession>A0ABP6R2X0</accession>
<dbReference type="Proteomes" id="UP001500728">
    <property type="component" value="Unassembled WGS sequence"/>
</dbReference>
<dbReference type="Pfam" id="PF05991">
    <property type="entry name" value="NYN_YacP"/>
    <property type="match status" value="1"/>
</dbReference>
<evidence type="ECO:0000313" key="2">
    <source>
        <dbReference type="EMBL" id="GAA3273645.1"/>
    </source>
</evidence>
<dbReference type="PANTHER" id="PTHR34547:SF1">
    <property type="entry name" value="YACP-LIKE NYN DOMAIN PROTEIN"/>
    <property type="match status" value="1"/>
</dbReference>
<dbReference type="InterPro" id="IPR010298">
    <property type="entry name" value="YacP-like"/>
</dbReference>